<proteinExistence type="predicted"/>
<keyword evidence="2" id="KW-1133">Transmembrane helix</keyword>
<dbReference type="Proteomes" id="UP000887569">
    <property type="component" value="Unplaced"/>
</dbReference>
<accession>A0A915BGL9</accession>
<feature type="region of interest" description="Disordered" evidence="1">
    <location>
        <begin position="76"/>
        <end position="97"/>
    </location>
</feature>
<evidence type="ECO:0000313" key="4">
    <source>
        <dbReference type="WBParaSite" id="PgR039_g063_t05"/>
    </source>
</evidence>
<evidence type="ECO:0000313" key="5">
    <source>
        <dbReference type="WBParaSite" id="PgR039_g063_t06"/>
    </source>
</evidence>
<organism evidence="3 5">
    <name type="scientific">Parascaris univalens</name>
    <name type="common">Nematode worm</name>
    <dbReference type="NCBI Taxonomy" id="6257"/>
    <lineage>
        <taxon>Eukaryota</taxon>
        <taxon>Metazoa</taxon>
        <taxon>Ecdysozoa</taxon>
        <taxon>Nematoda</taxon>
        <taxon>Chromadorea</taxon>
        <taxon>Rhabditida</taxon>
        <taxon>Spirurina</taxon>
        <taxon>Ascaridomorpha</taxon>
        <taxon>Ascaridoidea</taxon>
        <taxon>Ascarididae</taxon>
        <taxon>Parascaris</taxon>
    </lineage>
</organism>
<sequence length="231" mass="26802">MFTAIIITLSITLMTLNTIPLLYCSKKLKKAKKPIENKTIEKIPNKHCHPKEQVPCVKQHKKVDVKRYHGIKTAKEASRKLKNQKRPKSTVGTSNTRQRLKGIANKKVINENKTQKTQNSIDITQPMSIVDQHDTSTQTMEPLSSHDTLNELVPIVRFRQRHEEIMSNKPAERKDKEYGTLKFIDFDSTNSTLDICIRERRKAETYYTKENRYTIKGYKKPKSLSETTCNE</sequence>
<keyword evidence="2" id="KW-0812">Transmembrane</keyword>
<dbReference type="WBParaSite" id="PgR039_g063_t06">
    <property type="protein sequence ID" value="PgR039_g063_t06"/>
    <property type="gene ID" value="PgR039_g063"/>
</dbReference>
<evidence type="ECO:0000313" key="3">
    <source>
        <dbReference type="Proteomes" id="UP000887569"/>
    </source>
</evidence>
<evidence type="ECO:0000256" key="1">
    <source>
        <dbReference type="SAM" id="MobiDB-lite"/>
    </source>
</evidence>
<dbReference type="AlphaFoldDB" id="A0A915BGL9"/>
<keyword evidence="2" id="KW-0472">Membrane</keyword>
<reference evidence="4 5" key="1">
    <citation type="submission" date="2022-11" db="UniProtKB">
        <authorList>
            <consortium name="WormBaseParasite"/>
        </authorList>
    </citation>
    <scope>IDENTIFICATION</scope>
</reference>
<dbReference type="WBParaSite" id="PgR039_g063_t05">
    <property type="protein sequence ID" value="PgR039_g063_t05"/>
    <property type="gene ID" value="PgR039_g063"/>
</dbReference>
<feature type="transmembrane region" description="Helical" evidence="2">
    <location>
        <begin position="6"/>
        <end position="24"/>
    </location>
</feature>
<protein>
    <submittedName>
        <fullName evidence="4 5">Uncharacterized protein</fullName>
    </submittedName>
</protein>
<keyword evidence="3" id="KW-1185">Reference proteome</keyword>
<name>A0A915BGL9_PARUN</name>
<evidence type="ECO:0000256" key="2">
    <source>
        <dbReference type="SAM" id="Phobius"/>
    </source>
</evidence>